<organism evidence="1 2">
    <name type="scientific">Trichonephila inaurata madagascariensis</name>
    <dbReference type="NCBI Taxonomy" id="2747483"/>
    <lineage>
        <taxon>Eukaryota</taxon>
        <taxon>Metazoa</taxon>
        <taxon>Ecdysozoa</taxon>
        <taxon>Arthropoda</taxon>
        <taxon>Chelicerata</taxon>
        <taxon>Arachnida</taxon>
        <taxon>Araneae</taxon>
        <taxon>Araneomorphae</taxon>
        <taxon>Entelegynae</taxon>
        <taxon>Araneoidea</taxon>
        <taxon>Nephilidae</taxon>
        <taxon>Trichonephila</taxon>
        <taxon>Trichonephila inaurata</taxon>
    </lineage>
</organism>
<sequence length="205" mass="23685">MLLLTAWIAEMFTVAPLTTKMNDEKPAPLFKPLLHFTRLNLFTSSFGVLLVPLPYQCYLATAARHKRHSTVPPLCWRERVFEKKARGCQTLEVCWWSAAPNVVSYAYTAMSSDASAEEIIPLLHRALRLQLCQRVHQATMANVNKQPIVAKESCTYYWLRDCGNNEWPFNHYAKSEIKGYKFLTVGRDDGPICCEKLERNRWKML</sequence>
<reference evidence="1" key="1">
    <citation type="submission" date="2020-08" db="EMBL/GenBank/DDBJ databases">
        <title>Multicomponent nature underlies the extraordinary mechanical properties of spider dragline silk.</title>
        <authorList>
            <person name="Kono N."/>
            <person name="Nakamura H."/>
            <person name="Mori M."/>
            <person name="Yoshida Y."/>
            <person name="Ohtoshi R."/>
            <person name="Malay A.D."/>
            <person name="Moran D.A.P."/>
            <person name="Tomita M."/>
            <person name="Numata K."/>
            <person name="Arakawa K."/>
        </authorList>
    </citation>
    <scope>NUCLEOTIDE SEQUENCE</scope>
</reference>
<name>A0A8X6XUJ2_9ARAC</name>
<evidence type="ECO:0000313" key="2">
    <source>
        <dbReference type="Proteomes" id="UP000886998"/>
    </source>
</evidence>
<comment type="caution">
    <text evidence="1">The sequence shown here is derived from an EMBL/GenBank/DDBJ whole genome shotgun (WGS) entry which is preliminary data.</text>
</comment>
<dbReference type="EMBL" id="BMAV01012579">
    <property type="protein sequence ID" value="GFY59338.1"/>
    <property type="molecule type" value="Genomic_DNA"/>
</dbReference>
<protein>
    <submittedName>
        <fullName evidence="1">Uncharacterized protein</fullName>
    </submittedName>
</protein>
<keyword evidence="2" id="KW-1185">Reference proteome</keyword>
<evidence type="ECO:0000313" key="1">
    <source>
        <dbReference type="EMBL" id="GFY59338.1"/>
    </source>
</evidence>
<dbReference type="AlphaFoldDB" id="A0A8X6XUJ2"/>
<dbReference type="Proteomes" id="UP000886998">
    <property type="component" value="Unassembled WGS sequence"/>
</dbReference>
<gene>
    <name evidence="1" type="ORF">TNIN_22601</name>
</gene>
<accession>A0A8X6XUJ2</accession>
<proteinExistence type="predicted"/>